<keyword evidence="2" id="KW-1185">Reference proteome</keyword>
<evidence type="ECO:0000313" key="1">
    <source>
        <dbReference type="EMBL" id="KAF3442859.1"/>
    </source>
</evidence>
<gene>
    <name evidence="1" type="ORF">FNV43_RR16777</name>
</gene>
<dbReference type="Proteomes" id="UP000796880">
    <property type="component" value="Unassembled WGS sequence"/>
</dbReference>
<accession>A0A8K0GZE5</accession>
<evidence type="ECO:0000313" key="2">
    <source>
        <dbReference type="Proteomes" id="UP000796880"/>
    </source>
</evidence>
<name>A0A8K0GZE5_9ROSA</name>
<dbReference type="EMBL" id="VOIH02000007">
    <property type="protein sequence ID" value="KAF3442859.1"/>
    <property type="molecule type" value="Genomic_DNA"/>
</dbReference>
<dbReference type="AlphaFoldDB" id="A0A8K0GZE5"/>
<organism evidence="1 2">
    <name type="scientific">Rhamnella rubrinervis</name>
    <dbReference type="NCBI Taxonomy" id="2594499"/>
    <lineage>
        <taxon>Eukaryota</taxon>
        <taxon>Viridiplantae</taxon>
        <taxon>Streptophyta</taxon>
        <taxon>Embryophyta</taxon>
        <taxon>Tracheophyta</taxon>
        <taxon>Spermatophyta</taxon>
        <taxon>Magnoliopsida</taxon>
        <taxon>eudicotyledons</taxon>
        <taxon>Gunneridae</taxon>
        <taxon>Pentapetalae</taxon>
        <taxon>rosids</taxon>
        <taxon>fabids</taxon>
        <taxon>Rosales</taxon>
        <taxon>Rhamnaceae</taxon>
        <taxon>rhamnoid group</taxon>
        <taxon>Rhamneae</taxon>
        <taxon>Rhamnella</taxon>
    </lineage>
</organism>
<sequence>MASSSKSNLSPPPVGSFPIESENPTVVIQIQQFAKSTHNGLNRIISDFSSIEPPFTVSASILVSSRFYIIFVIQAKPIASCGLSFMVFPSWRISQLRDMINHYHLRNKTPEECILDPYQLDDNIQGINEAHSMDSISDPLSQPWYTNMYGSNIGSDDIDNDNFNLSPT</sequence>
<proteinExistence type="predicted"/>
<protein>
    <submittedName>
        <fullName evidence="1">Uncharacterized protein</fullName>
    </submittedName>
</protein>
<reference evidence="1" key="1">
    <citation type="submission" date="2020-03" db="EMBL/GenBank/DDBJ databases">
        <title>A high-quality chromosome-level genome assembly of a woody plant with both climbing and erect habits, Rhamnella rubrinervis.</title>
        <authorList>
            <person name="Lu Z."/>
            <person name="Yang Y."/>
            <person name="Zhu X."/>
            <person name="Sun Y."/>
        </authorList>
    </citation>
    <scope>NUCLEOTIDE SEQUENCE</scope>
    <source>
        <strain evidence="1">BYM</strain>
        <tissue evidence="1">Leaf</tissue>
    </source>
</reference>
<comment type="caution">
    <text evidence="1">The sequence shown here is derived from an EMBL/GenBank/DDBJ whole genome shotgun (WGS) entry which is preliminary data.</text>
</comment>